<feature type="chain" id="PRO_5028967089" evidence="2">
    <location>
        <begin position="29"/>
        <end position="290"/>
    </location>
</feature>
<dbReference type="InterPro" id="IPR025485">
    <property type="entry name" value="DUF4377"/>
</dbReference>
<feature type="signal peptide" evidence="2">
    <location>
        <begin position="1"/>
        <end position="28"/>
    </location>
</feature>
<dbReference type="KEGG" id="daer:H9K75_04780"/>
<feature type="compositionally biased region" description="Pro residues" evidence="1">
    <location>
        <begin position="32"/>
        <end position="43"/>
    </location>
</feature>
<gene>
    <name evidence="5" type="ORF">H9K75_04780</name>
</gene>
<feature type="region of interest" description="Disordered" evidence="1">
    <location>
        <begin position="31"/>
        <end position="54"/>
    </location>
</feature>
<dbReference type="AlphaFoldDB" id="A0A7H0GM55"/>
<dbReference type="PROSITE" id="PS51257">
    <property type="entry name" value="PROKAR_LIPOPROTEIN"/>
    <property type="match status" value="1"/>
</dbReference>
<proteinExistence type="predicted"/>
<dbReference type="Pfam" id="PF14302">
    <property type="entry name" value="DUF4377"/>
    <property type="match status" value="1"/>
</dbReference>
<keyword evidence="6" id="KW-1185">Reference proteome</keyword>
<dbReference type="PANTHER" id="PTHR35535:SF1">
    <property type="entry name" value="HEAT SHOCK PROTEIN HSLJ"/>
    <property type="match status" value="1"/>
</dbReference>
<evidence type="ECO:0000256" key="1">
    <source>
        <dbReference type="SAM" id="MobiDB-lite"/>
    </source>
</evidence>
<evidence type="ECO:0000313" key="5">
    <source>
        <dbReference type="EMBL" id="QNP49371.1"/>
    </source>
</evidence>
<dbReference type="Pfam" id="PF03724">
    <property type="entry name" value="META"/>
    <property type="match status" value="1"/>
</dbReference>
<evidence type="ECO:0000256" key="2">
    <source>
        <dbReference type="SAM" id="SignalP"/>
    </source>
</evidence>
<dbReference type="RefSeq" id="WP_187724961.1">
    <property type="nucleotide sequence ID" value="NZ_CP060783.1"/>
</dbReference>
<accession>A0A7H0GM55</accession>
<evidence type="ECO:0000259" key="3">
    <source>
        <dbReference type="Pfam" id="PF03724"/>
    </source>
</evidence>
<dbReference type="EMBL" id="CP060783">
    <property type="protein sequence ID" value="QNP49371.1"/>
    <property type="molecule type" value="Genomic_DNA"/>
</dbReference>
<reference evidence="5 6" key="1">
    <citation type="submission" date="2020-08" db="EMBL/GenBank/DDBJ databases">
        <title>Genome sequence of Diaphorobacter aerolatus KACC 16536T.</title>
        <authorList>
            <person name="Hyun D.-W."/>
            <person name="Bae J.-W."/>
        </authorList>
    </citation>
    <scope>NUCLEOTIDE SEQUENCE [LARGE SCALE GENOMIC DNA]</scope>
    <source>
        <strain evidence="5 6">KACC 16536</strain>
    </source>
</reference>
<dbReference type="Proteomes" id="UP000516028">
    <property type="component" value="Chromosome"/>
</dbReference>
<feature type="domain" description="DUF306" evidence="3">
    <location>
        <begin position="61"/>
        <end position="155"/>
    </location>
</feature>
<evidence type="ECO:0000313" key="6">
    <source>
        <dbReference type="Proteomes" id="UP000516028"/>
    </source>
</evidence>
<evidence type="ECO:0000259" key="4">
    <source>
        <dbReference type="Pfam" id="PF14302"/>
    </source>
</evidence>
<dbReference type="InterPro" id="IPR053147">
    <property type="entry name" value="Hsp_HslJ-like"/>
</dbReference>
<protein>
    <submittedName>
        <fullName evidence="5">META and DUF4377 domain-containing protein</fullName>
    </submittedName>
</protein>
<dbReference type="Gene3D" id="2.40.128.270">
    <property type="match status" value="1"/>
</dbReference>
<dbReference type="InterPro" id="IPR038670">
    <property type="entry name" value="HslJ-like_sf"/>
</dbReference>
<dbReference type="InterPro" id="IPR005184">
    <property type="entry name" value="DUF306_Meta_HslJ"/>
</dbReference>
<feature type="domain" description="DUF4377" evidence="4">
    <location>
        <begin position="199"/>
        <end position="285"/>
    </location>
</feature>
<keyword evidence="2" id="KW-0732">Signal</keyword>
<dbReference type="PANTHER" id="PTHR35535">
    <property type="entry name" value="HEAT SHOCK PROTEIN HSLJ"/>
    <property type="match status" value="1"/>
</dbReference>
<sequence>MTTSTRLSTRIARFAATAAAAAVLAACAAPQAPQPAPTTPPPQASLDPKPMEPNSNAAQLLPQYVWSLTQVAGSDGQMRHDWLIPGKAAPVLNFQNGQVSVQNLCNLVNATYSTSLDKIEIKQPVSTMRACVDNLQMTQERRVVQQLQLAQKFQIVPAGNNLPIRMYLSFSDGLRWELYGQPTPATRYGSAAERIFLEVGPEKVNCNHPLMRDAKCLRVRDLSYDNQGIKRVTGDWRIMQGDIEGYKFEPGLRNVLRVNRYALTKGPAQAADAPTHAYVLDMIVESERVR</sequence>
<organism evidence="5 6">
    <name type="scientific">Diaphorobacter aerolatus</name>
    <dbReference type="NCBI Taxonomy" id="1288495"/>
    <lineage>
        <taxon>Bacteria</taxon>
        <taxon>Pseudomonadati</taxon>
        <taxon>Pseudomonadota</taxon>
        <taxon>Betaproteobacteria</taxon>
        <taxon>Burkholderiales</taxon>
        <taxon>Comamonadaceae</taxon>
        <taxon>Diaphorobacter</taxon>
    </lineage>
</organism>
<name>A0A7H0GM55_9BURK</name>